<protein>
    <submittedName>
        <fullName evidence="1">Uncharacterized protein</fullName>
    </submittedName>
</protein>
<evidence type="ECO:0000313" key="1">
    <source>
        <dbReference type="EMBL" id="KAJ8668891.1"/>
    </source>
</evidence>
<name>A0ACC2NE75_9HYME</name>
<dbReference type="EMBL" id="CM056743">
    <property type="protein sequence ID" value="KAJ8668891.1"/>
    <property type="molecule type" value="Genomic_DNA"/>
</dbReference>
<proteinExistence type="predicted"/>
<dbReference type="Proteomes" id="UP001239111">
    <property type="component" value="Chromosome 3"/>
</dbReference>
<evidence type="ECO:0000313" key="2">
    <source>
        <dbReference type="Proteomes" id="UP001239111"/>
    </source>
</evidence>
<gene>
    <name evidence="1" type="ORF">QAD02_000150</name>
</gene>
<comment type="caution">
    <text evidence="1">The sequence shown here is derived from an EMBL/GenBank/DDBJ whole genome shotgun (WGS) entry which is preliminary data.</text>
</comment>
<organism evidence="1 2">
    <name type="scientific">Eretmocerus hayati</name>
    <dbReference type="NCBI Taxonomy" id="131215"/>
    <lineage>
        <taxon>Eukaryota</taxon>
        <taxon>Metazoa</taxon>
        <taxon>Ecdysozoa</taxon>
        <taxon>Arthropoda</taxon>
        <taxon>Hexapoda</taxon>
        <taxon>Insecta</taxon>
        <taxon>Pterygota</taxon>
        <taxon>Neoptera</taxon>
        <taxon>Endopterygota</taxon>
        <taxon>Hymenoptera</taxon>
        <taxon>Apocrita</taxon>
        <taxon>Proctotrupomorpha</taxon>
        <taxon>Chalcidoidea</taxon>
        <taxon>Aphelinidae</taxon>
        <taxon>Aphelininae</taxon>
        <taxon>Eretmocerus</taxon>
    </lineage>
</organism>
<reference evidence="1" key="1">
    <citation type="submission" date="2023-04" db="EMBL/GenBank/DDBJ databases">
        <title>A chromosome-level genome assembly of the parasitoid wasp Eretmocerus hayati.</title>
        <authorList>
            <person name="Zhong Y."/>
            <person name="Liu S."/>
            <person name="Liu Y."/>
        </authorList>
    </citation>
    <scope>NUCLEOTIDE SEQUENCE</scope>
    <source>
        <strain evidence="1">ZJU_SS_LIU_2023</strain>
    </source>
</reference>
<sequence length="585" mass="67543">MNNKSGGTLFEITVGTNRSTVSTNDTKNPVNIIGNQNNQSDEQRKKPDTSSTDKMNFEQQIMIPAEVRVDAHQLKSRTKSNMKMKCFLVKRNTGLLSRLFDLPKVDFGRIDQDSPLTLAIRSGKIKQVKRLIKAGVEINYSNSKKTSQYGEFITPLHANMSLVEFSSQGYALKLRDLRREAIADAVEKCNVKILRLLLKHGADPNCDEGTGDSMLLSAACAHRHKIPMLKILLDHGADIYSRGVFNQLLHDNEVEGVRMFLERGYDLEKYVPISKKGTLSFELERGKSSALHCAALDRPEQLKLLLKAGADINHVNRFGQTPLETSLKGRSTLLYRCIQLLVEAGANIKQSVIDRLIRGFITNVRNYDDLYCDGSSDSENDSSCEENEYFSPDKWKFFSEQRTRRERRLNKKALCVIKSRILYESRFPSVEDPILEKIKKSKFLRTYYDKCKSEIEFFKNYRFQKSVSCYDILVDEDSWKRVRTSWAFRRFSCESESGTVYENTRIYRLDLDTRSELARCKWELWHGAAKGLECLLEFDRNLFHLIYTNIMNRLQEEDLVNLDEIKILMNWSGTEYESVTWEDSE</sequence>
<keyword evidence="2" id="KW-1185">Reference proteome</keyword>
<accession>A0ACC2NE75</accession>